<evidence type="ECO:0000313" key="2">
    <source>
        <dbReference type="EMBL" id="KAJ5466084.1"/>
    </source>
</evidence>
<protein>
    <submittedName>
        <fullName evidence="2">Uncharacterized protein</fullName>
    </submittedName>
</protein>
<keyword evidence="3" id="KW-1185">Reference proteome</keyword>
<comment type="caution">
    <text evidence="2">The sequence shown here is derived from an EMBL/GenBank/DDBJ whole genome shotgun (WGS) entry which is preliminary data.</text>
</comment>
<dbReference type="OrthoDB" id="4359801at2759"/>
<name>A0A9W9WJB9_9EURO</name>
<gene>
    <name evidence="2" type="ORF">N7530_009871</name>
</gene>
<accession>A0A9W9WJB9</accession>
<dbReference type="Proteomes" id="UP001147760">
    <property type="component" value="Unassembled WGS sequence"/>
</dbReference>
<dbReference type="AlphaFoldDB" id="A0A9W9WJB9"/>
<reference evidence="2" key="2">
    <citation type="journal article" date="2023" name="IMA Fungus">
        <title>Comparative genomic study of the Penicillium genus elucidates a diverse pangenome and 15 lateral gene transfer events.</title>
        <authorList>
            <person name="Petersen C."/>
            <person name="Sorensen T."/>
            <person name="Nielsen M.R."/>
            <person name="Sondergaard T.E."/>
            <person name="Sorensen J.L."/>
            <person name="Fitzpatrick D.A."/>
            <person name="Frisvad J.C."/>
            <person name="Nielsen K.L."/>
        </authorList>
    </citation>
    <scope>NUCLEOTIDE SEQUENCE</scope>
    <source>
        <strain evidence="2">IBT 17660</strain>
    </source>
</reference>
<proteinExistence type="predicted"/>
<feature type="region of interest" description="Disordered" evidence="1">
    <location>
        <begin position="56"/>
        <end position="90"/>
    </location>
</feature>
<reference evidence="2" key="1">
    <citation type="submission" date="2022-12" db="EMBL/GenBank/DDBJ databases">
        <authorList>
            <person name="Petersen C."/>
        </authorList>
    </citation>
    <scope>NUCLEOTIDE SEQUENCE</scope>
    <source>
        <strain evidence="2">IBT 17660</strain>
    </source>
</reference>
<evidence type="ECO:0000313" key="3">
    <source>
        <dbReference type="Proteomes" id="UP001147760"/>
    </source>
</evidence>
<sequence length="113" mass="13331">MEEDHVQGCSAASFQTSNEFNLLLDEITARCNRQTKEINKWLLYTKDFKRTIANTLEQERQKKQGADIRAMRSLRTPRTPPNPQNPENTENHINCLKHIIPLFEFCGFFKFRM</sequence>
<dbReference type="EMBL" id="JAPWDO010000006">
    <property type="protein sequence ID" value="KAJ5466084.1"/>
    <property type="molecule type" value="Genomic_DNA"/>
</dbReference>
<feature type="compositionally biased region" description="Basic and acidic residues" evidence="1">
    <location>
        <begin position="57"/>
        <end position="70"/>
    </location>
</feature>
<evidence type="ECO:0000256" key="1">
    <source>
        <dbReference type="SAM" id="MobiDB-lite"/>
    </source>
</evidence>
<organism evidence="2 3">
    <name type="scientific">Penicillium desertorum</name>
    <dbReference type="NCBI Taxonomy" id="1303715"/>
    <lineage>
        <taxon>Eukaryota</taxon>
        <taxon>Fungi</taxon>
        <taxon>Dikarya</taxon>
        <taxon>Ascomycota</taxon>
        <taxon>Pezizomycotina</taxon>
        <taxon>Eurotiomycetes</taxon>
        <taxon>Eurotiomycetidae</taxon>
        <taxon>Eurotiales</taxon>
        <taxon>Aspergillaceae</taxon>
        <taxon>Penicillium</taxon>
    </lineage>
</organism>